<accession>A0A066YS62</accession>
<evidence type="ECO:0000313" key="2">
    <source>
        <dbReference type="EMBL" id="KDN80740.1"/>
    </source>
</evidence>
<comment type="caution">
    <text evidence="2">The sequence shown here is derived from an EMBL/GenBank/DDBJ whole genome shotgun (WGS) entry which is preliminary data.</text>
</comment>
<dbReference type="AlphaFoldDB" id="A0A066YS62"/>
<keyword evidence="3" id="KW-1185">Reference proteome</keyword>
<dbReference type="eggNOG" id="COG2319">
    <property type="taxonomic scope" value="Bacteria"/>
</dbReference>
<gene>
    <name evidence="2" type="ORF">KCH_75200</name>
</gene>
<sequence>MTDTTAAHQPHPHLGGRAAALRTLAAWRAGTADVPRTVLITGDSGSGRTRLLTAFLMLCDPAARAGIDTAALDPATVPPADLPAPPVFDATGVTAVQLRWLLADHFAPGTDRADQLPAVLAGLGAGGRPQTVVVADADRAGLLPDTEESARITGEVLLPLALNPGVRLLADLPRAEAERLAKDVPDGQLLVLDLDQDPWSDPEALLRQAELAVPETTSARQLAAVAGTPLVVQLAGWSFKARPDGPLPLPRSAGDALDLHAERCGSDELTLRRLLAPLALAGPGEPLPLDLWAPVASAVAGKDLGPALATGRELLLPFFDLVADEDRPPGVRIVHPAVADEIRERLGRTAREVHRRIATALLATLDGDRPGRWADAAPYVREQLPGHALHGGLLDQLLTDPGFLLHAEQDRLRAAVDRHAAEGAELPPLGRTWLRLAPLFTRQELGVELRAALLDHAARQDGLPGIDTAGVDVPWRTLWARPLTGVGAVTAAVRPDGSHLLVAHRPGQEPELAAHDARTGEPDHTDPSSSPAPTASSAPPGPSDSAPAATTSGSGSATPTAPSPGRSPPSCPPDRWPAPTSPPTACC</sequence>
<dbReference type="Proteomes" id="UP000027178">
    <property type="component" value="Unassembled WGS sequence"/>
</dbReference>
<dbReference type="RefSeq" id="WP_051653800.1">
    <property type="nucleotide sequence ID" value="NZ_KK853997.1"/>
</dbReference>
<dbReference type="PATRIC" id="fig|1348663.4.peg.7269"/>
<reference evidence="2 3" key="1">
    <citation type="submission" date="2014-05" db="EMBL/GenBank/DDBJ databases">
        <title>Draft Genome Sequence of Kitasatospora cheerisanensis KCTC 2395.</title>
        <authorList>
            <person name="Nam D.H."/>
        </authorList>
    </citation>
    <scope>NUCLEOTIDE SEQUENCE [LARGE SCALE GENOMIC DNA]</scope>
    <source>
        <strain evidence="2 3">KCTC 2395</strain>
    </source>
</reference>
<organism evidence="2 3">
    <name type="scientific">Kitasatospora cheerisanensis KCTC 2395</name>
    <dbReference type="NCBI Taxonomy" id="1348663"/>
    <lineage>
        <taxon>Bacteria</taxon>
        <taxon>Bacillati</taxon>
        <taxon>Actinomycetota</taxon>
        <taxon>Actinomycetes</taxon>
        <taxon>Kitasatosporales</taxon>
        <taxon>Streptomycetaceae</taxon>
        <taxon>Kitasatospora</taxon>
    </lineage>
</organism>
<dbReference type="EMBL" id="JNBY01000162">
    <property type="protein sequence ID" value="KDN80740.1"/>
    <property type="molecule type" value="Genomic_DNA"/>
</dbReference>
<feature type="region of interest" description="Disordered" evidence="1">
    <location>
        <begin position="512"/>
        <end position="587"/>
    </location>
</feature>
<proteinExistence type="predicted"/>
<evidence type="ECO:0008006" key="4">
    <source>
        <dbReference type="Google" id="ProtNLM"/>
    </source>
</evidence>
<dbReference type="OrthoDB" id="218695at2"/>
<feature type="compositionally biased region" description="Low complexity" evidence="1">
    <location>
        <begin position="527"/>
        <end position="560"/>
    </location>
</feature>
<feature type="compositionally biased region" description="Pro residues" evidence="1">
    <location>
        <begin position="561"/>
        <end position="587"/>
    </location>
</feature>
<dbReference type="HOGENOM" id="CLU_436017_0_0_11"/>
<name>A0A066YS62_9ACTN</name>
<evidence type="ECO:0000256" key="1">
    <source>
        <dbReference type="SAM" id="MobiDB-lite"/>
    </source>
</evidence>
<protein>
    <recommendedName>
        <fullName evidence="4">ATP-binding protein</fullName>
    </recommendedName>
</protein>
<evidence type="ECO:0000313" key="3">
    <source>
        <dbReference type="Proteomes" id="UP000027178"/>
    </source>
</evidence>
<feature type="compositionally biased region" description="Basic and acidic residues" evidence="1">
    <location>
        <begin position="512"/>
        <end position="526"/>
    </location>
</feature>